<dbReference type="AlphaFoldDB" id="A0A914ZYS1"/>
<evidence type="ECO:0000313" key="2">
    <source>
        <dbReference type="Proteomes" id="UP000887569"/>
    </source>
</evidence>
<name>A0A914ZYS1_PARUN</name>
<proteinExistence type="predicted"/>
<keyword evidence="1" id="KW-0472">Membrane</keyword>
<reference evidence="3" key="1">
    <citation type="submission" date="2022-11" db="UniProtKB">
        <authorList>
            <consortium name="WormBaseParasite"/>
        </authorList>
    </citation>
    <scope>IDENTIFICATION</scope>
</reference>
<dbReference type="WBParaSite" id="PgB20_g051_t01">
    <property type="protein sequence ID" value="PgB20_g051_t01"/>
    <property type="gene ID" value="PgB20_g051"/>
</dbReference>
<accession>A0A914ZYS1</accession>
<keyword evidence="1" id="KW-1133">Transmembrane helix</keyword>
<organism evidence="2 3">
    <name type="scientific">Parascaris univalens</name>
    <name type="common">Nematode worm</name>
    <dbReference type="NCBI Taxonomy" id="6257"/>
    <lineage>
        <taxon>Eukaryota</taxon>
        <taxon>Metazoa</taxon>
        <taxon>Ecdysozoa</taxon>
        <taxon>Nematoda</taxon>
        <taxon>Chromadorea</taxon>
        <taxon>Rhabditida</taxon>
        <taxon>Spirurina</taxon>
        <taxon>Ascaridomorpha</taxon>
        <taxon>Ascaridoidea</taxon>
        <taxon>Ascarididae</taxon>
        <taxon>Parascaris</taxon>
    </lineage>
</organism>
<keyword evidence="2" id="KW-1185">Reference proteome</keyword>
<evidence type="ECO:0000256" key="1">
    <source>
        <dbReference type="SAM" id="Phobius"/>
    </source>
</evidence>
<sequence length="79" mass="8672">MCCLLLLLKPSSLEICPVCGQQTLEKRFTHVGIMCGIGASLFCGLGIYLMLEHVNMEEKSIALSEASDIPKTEEAKKKE</sequence>
<dbReference type="Proteomes" id="UP000887569">
    <property type="component" value="Unplaced"/>
</dbReference>
<keyword evidence="1" id="KW-0812">Transmembrane</keyword>
<feature type="transmembrane region" description="Helical" evidence="1">
    <location>
        <begin position="30"/>
        <end position="51"/>
    </location>
</feature>
<evidence type="ECO:0000313" key="3">
    <source>
        <dbReference type="WBParaSite" id="PgB20_g051_t01"/>
    </source>
</evidence>
<protein>
    <submittedName>
        <fullName evidence="3">LITAF domain-containing protein</fullName>
    </submittedName>
</protein>